<organism evidence="3 4">
    <name type="scientific">Desulfomonile tiedjei (strain ATCC 49306 / DSM 6799 / DCB-1)</name>
    <dbReference type="NCBI Taxonomy" id="706587"/>
    <lineage>
        <taxon>Bacteria</taxon>
        <taxon>Pseudomonadati</taxon>
        <taxon>Thermodesulfobacteriota</taxon>
        <taxon>Desulfomonilia</taxon>
        <taxon>Desulfomonilales</taxon>
        <taxon>Desulfomonilaceae</taxon>
        <taxon>Desulfomonile</taxon>
    </lineage>
</organism>
<dbReference type="InterPro" id="IPR029069">
    <property type="entry name" value="HotDog_dom_sf"/>
</dbReference>
<dbReference type="GO" id="GO:0003857">
    <property type="term" value="F:(3S)-3-hydroxyacyl-CoA dehydrogenase (NAD+) activity"/>
    <property type="evidence" value="ECO:0007669"/>
    <property type="project" value="TreeGrafter"/>
</dbReference>
<evidence type="ECO:0000259" key="1">
    <source>
        <dbReference type="Pfam" id="PF01575"/>
    </source>
</evidence>
<dbReference type="Pfam" id="PF01575">
    <property type="entry name" value="MaoC_dehydratas"/>
    <property type="match status" value="1"/>
</dbReference>
<dbReference type="SUPFAM" id="SSF54637">
    <property type="entry name" value="Thioesterase/thiol ester dehydrase-isomerase"/>
    <property type="match status" value="2"/>
</dbReference>
<dbReference type="GO" id="GO:0004300">
    <property type="term" value="F:enoyl-CoA hydratase activity"/>
    <property type="evidence" value="ECO:0007669"/>
    <property type="project" value="TreeGrafter"/>
</dbReference>
<dbReference type="InterPro" id="IPR039569">
    <property type="entry name" value="FAS1-like_DH_region"/>
</dbReference>
<feature type="domain" description="FAS1-like dehydratase" evidence="2">
    <location>
        <begin position="24"/>
        <end position="122"/>
    </location>
</feature>
<dbReference type="eggNOG" id="COG2030">
    <property type="taxonomic scope" value="Bacteria"/>
</dbReference>
<proteinExistence type="predicted"/>
<dbReference type="Pfam" id="PF13452">
    <property type="entry name" value="FAS1_DH_region"/>
    <property type="match status" value="1"/>
</dbReference>
<keyword evidence="4" id="KW-1185">Reference proteome</keyword>
<accession>I4C2Z5</accession>
<reference evidence="4" key="1">
    <citation type="submission" date="2012-06" db="EMBL/GenBank/DDBJ databases">
        <title>Complete sequence of chromosome of Desulfomonile tiedjei DSM 6799.</title>
        <authorList>
            <person name="Lucas S."/>
            <person name="Copeland A."/>
            <person name="Lapidus A."/>
            <person name="Glavina del Rio T."/>
            <person name="Dalin E."/>
            <person name="Tice H."/>
            <person name="Bruce D."/>
            <person name="Goodwin L."/>
            <person name="Pitluck S."/>
            <person name="Peters L."/>
            <person name="Ovchinnikova G."/>
            <person name="Zeytun A."/>
            <person name="Lu M."/>
            <person name="Kyrpides N."/>
            <person name="Mavromatis K."/>
            <person name="Ivanova N."/>
            <person name="Brettin T."/>
            <person name="Detter J.C."/>
            <person name="Han C."/>
            <person name="Larimer F."/>
            <person name="Land M."/>
            <person name="Hauser L."/>
            <person name="Markowitz V."/>
            <person name="Cheng J.-F."/>
            <person name="Hugenholtz P."/>
            <person name="Woyke T."/>
            <person name="Wu D."/>
            <person name="Spring S."/>
            <person name="Schroeder M."/>
            <person name="Brambilla E."/>
            <person name="Klenk H.-P."/>
            <person name="Eisen J.A."/>
        </authorList>
    </citation>
    <scope>NUCLEOTIDE SEQUENCE [LARGE SCALE GENOMIC DNA]</scope>
    <source>
        <strain evidence="4">ATCC 49306 / DSM 6799 / DCB-1</strain>
    </source>
</reference>
<evidence type="ECO:0000259" key="2">
    <source>
        <dbReference type="Pfam" id="PF13452"/>
    </source>
</evidence>
<dbReference type="EMBL" id="CP003360">
    <property type="protein sequence ID" value="AFM23936.1"/>
    <property type="molecule type" value="Genomic_DNA"/>
</dbReference>
<dbReference type="GO" id="GO:0006635">
    <property type="term" value="P:fatty acid beta-oxidation"/>
    <property type="evidence" value="ECO:0007669"/>
    <property type="project" value="TreeGrafter"/>
</dbReference>
<name>I4C2Z5_DESTA</name>
<dbReference type="Proteomes" id="UP000006055">
    <property type="component" value="Chromosome"/>
</dbReference>
<dbReference type="PANTHER" id="PTHR13078:SF56">
    <property type="entry name" value="PEROXISOMAL MULTIFUNCTIONAL ENZYME TYPE 2"/>
    <property type="match status" value="1"/>
</dbReference>
<evidence type="ECO:0000313" key="3">
    <source>
        <dbReference type="EMBL" id="AFM23936.1"/>
    </source>
</evidence>
<protein>
    <submittedName>
        <fullName evidence="3">Acyl dehydratase</fullName>
    </submittedName>
</protein>
<dbReference type="KEGG" id="dti:Desti_1223"/>
<dbReference type="HOGENOM" id="CLU_083010_0_0_7"/>
<dbReference type="AlphaFoldDB" id="I4C2Z5"/>
<dbReference type="PANTHER" id="PTHR13078">
    <property type="entry name" value="PEROXISOMAL MULTIFUNCTIONAL ENZYME TYPE 2-RELATED"/>
    <property type="match status" value="1"/>
</dbReference>
<feature type="domain" description="MaoC-like" evidence="1">
    <location>
        <begin position="172"/>
        <end position="257"/>
    </location>
</feature>
<gene>
    <name evidence="3" type="ordered locus">Desti_1223</name>
</gene>
<dbReference type="Gene3D" id="3.10.129.10">
    <property type="entry name" value="Hotdog Thioesterase"/>
    <property type="match status" value="1"/>
</dbReference>
<dbReference type="STRING" id="706587.Desti_1223"/>
<evidence type="ECO:0000313" key="4">
    <source>
        <dbReference type="Proteomes" id="UP000006055"/>
    </source>
</evidence>
<dbReference type="GO" id="GO:0044594">
    <property type="term" value="F:17-beta-hydroxysteroid dehydrogenase (NAD+) activity"/>
    <property type="evidence" value="ECO:0007669"/>
    <property type="project" value="TreeGrafter"/>
</dbReference>
<dbReference type="InterPro" id="IPR002539">
    <property type="entry name" value="MaoC-like_dom"/>
</dbReference>
<dbReference type="RefSeq" id="WP_014809088.1">
    <property type="nucleotide sequence ID" value="NC_018025.1"/>
</dbReference>
<dbReference type="PATRIC" id="fig|706587.4.peg.1403"/>
<dbReference type="OrthoDB" id="6703795at2"/>
<sequence length="289" mass="31779">MPTSTMQLFISVIRNARSHGMNRAMIGHTVDQKFPPVPREAIAEFARATRDENPIYNSLLPPVPPFFIGKLVIPLVKDIWAHPSLKMNLLRTVQIFQSVTWFAPIREGDEVSVQGCIENICAAPKGEIIEISGTGRVKGQIVVQGNIGFLVKSKVRTEVHGKSDEKTRPEAFRLLLPTAEGQQLLYAKASGDNNFIHTSGVLARMAGFPRTIMHGNCTLAMICNALSKRMVDNDIAQLASLACHLGKPVFPGETLTIVGYRPENENTLPFAVFNARGKAVIHDGIFTVR</sequence>